<dbReference type="InterPro" id="IPR013824">
    <property type="entry name" value="Topo_IA_cen_sub1"/>
</dbReference>
<dbReference type="GO" id="GO:0005694">
    <property type="term" value="C:chromosome"/>
    <property type="evidence" value="ECO:0007669"/>
    <property type="project" value="InterPro"/>
</dbReference>
<dbReference type="Pfam" id="PF01131">
    <property type="entry name" value="Topoisom_bac"/>
    <property type="match status" value="1"/>
</dbReference>
<reference evidence="3" key="1">
    <citation type="submission" date="2018-05" db="EMBL/GenBank/DDBJ databases">
        <authorList>
            <person name="Lanie J.A."/>
            <person name="Ng W.-L."/>
            <person name="Kazmierczak K.M."/>
            <person name="Andrzejewski T.M."/>
            <person name="Davidsen T.M."/>
            <person name="Wayne K.J."/>
            <person name="Tettelin H."/>
            <person name="Glass J.I."/>
            <person name="Rusch D."/>
            <person name="Podicherti R."/>
            <person name="Tsui H.-C.T."/>
            <person name="Winkler M.E."/>
        </authorList>
    </citation>
    <scope>NUCLEOTIDE SEQUENCE</scope>
</reference>
<proteinExistence type="predicted"/>
<dbReference type="GO" id="GO:0003677">
    <property type="term" value="F:DNA binding"/>
    <property type="evidence" value="ECO:0007669"/>
    <property type="project" value="InterPro"/>
</dbReference>
<dbReference type="GO" id="GO:0006265">
    <property type="term" value="P:DNA topological change"/>
    <property type="evidence" value="ECO:0007669"/>
    <property type="project" value="InterPro"/>
</dbReference>
<gene>
    <name evidence="3" type="ORF">METZ01_LOCUS466235</name>
</gene>
<dbReference type="InterPro" id="IPR023405">
    <property type="entry name" value="Topo_IA_core_domain"/>
</dbReference>
<dbReference type="GO" id="GO:0003917">
    <property type="term" value="F:DNA topoisomerase type I (single strand cut, ATP-independent) activity"/>
    <property type="evidence" value="ECO:0007669"/>
    <property type="project" value="InterPro"/>
</dbReference>
<feature type="non-terminal residue" evidence="3">
    <location>
        <position position="1"/>
    </location>
</feature>
<organism evidence="3">
    <name type="scientific">marine metagenome</name>
    <dbReference type="NCBI Taxonomy" id="408172"/>
    <lineage>
        <taxon>unclassified sequences</taxon>
        <taxon>metagenomes</taxon>
        <taxon>ecological metagenomes</taxon>
    </lineage>
</organism>
<keyword evidence="1" id="KW-0413">Isomerase</keyword>
<sequence length="248" mass="28057">STYAAIISVIKDRDYVKNEERRLVPTELGFRISNLLLEHFPDFMTTEFTANMETQLDQIEEGDAEWVKTLQTFYAPFKTDLDKAEKKMKDSEVEETDEVCDKCSRPMIVKWGRFGKFMACSGYPDCKNTRQVAKLGAGGKAVSEPTAVEGSCDKCQSLLVLKVGRFGKFIACSNYPDCKFTKPIDLGIKCPEDACKGKIAARRSKKGRTFYGCTTYPDCNFVSWDKPVAQPCPDCNNAYMVEKWKKDE</sequence>
<dbReference type="Gene3D" id="1.10.460.10">
    <property type="entry name" value="Topoisomerase I, domain 2"/>
    <property type="match status" value="1"/>
</dbReference>
<dbReference type="PANTHER" id="PTHR42785">
    <property type="entry name" value="DNA TOPOISOMERASE, TYPE IA, CORE"/>
    <property type="match status" value="1"/>
</dbReference>
<evidence type="ECO:0000313" key="3">
    <source>
        <dbReference type="EMBL" id="SVE13381.1"/>
    </source>
</evidence>
<dbReference type="EMBL" id="UINC01196391">
    <property type="protein sequence ID" value="SVE13381.1"/>
    <property type="molecule type" value="Genomic_DNA"/>
</dbReference>
<dbReference type="Gene3D" id="3.30.65.10">
    <property type="entry name" value="Bacterial Topoisomerase I, domain 1"/>
    <property type="match status" value="3"/>
</dbReference>
<evidence type="ECO:0000256" key="1">
    <source>
        <dbReference type="ARBA" id="ARBA00023235"/>
    </source>
</evidence>
<dbReference type="AlphaFoldDB" id="A0A383B0H4"/>
<dbReference type="SUPFAM" id="SSF57783">
    <property type="entry name" value="Zinc beta-ribbon"/>
    <property type="match status" value="2"/>
</dbReference>
<dbReference type="PANTHER" id="PTHR42785:SF1">
    <property type="entry name" value="DNA TOPOISOMERASE"/>
    <property type="match status" value="1"/>
</dbReference>
<evidence type="ECO:0000259" key="2">
    <source>
        <dbReference type="PROSITE" id="PS52039"/>
    </source>
</evidence>
<accession>A0A383B0H4</accession>
<name>A0A383B0H4_9ZZZZ</name>
<dbReference type="InterPro" id="IPR013498">
    <property type="entry name" value="Topo_IA_Znf"/>
</dbReference>
<protein>
    <recommendedName>
        <fullName evidence="2">Topo IA-type catalytic domain-containing protein</fullName>
    </recommendedName>
</protein>
<feature type="domain" description="Topo IA-type catalytic" evidence="2">
    <location>
        <begin position="1"/>
        <end position="81"/>
    </location>
</feature>
<dbReference type="SUPFAM" id="SSF56712">
    <property type="entry name" value="Prokaryotic type I DNA topoisomerase"/>
    <property type="match status" value="1"/>
</dbReference>
<dbReference type="InterPro" id="IPR000380">
    <property type="entry name" value="Topo_IA"/>
</dbReference>
<feature type="non-terminal residue" evidence="3">
    <location>
        <position position="248"/>
    </location>
</feature>
<dbReference type="Pfam" id="PF01396">
    <property type="entry name" value="Zn_ribbon_Top1"/>
    <property type="match status" value="3"/>
</dbReference>
<dbReference type="InterPro" id="IPR013497">
    <property type="entry name" value="Topo_IA_cen"/>
</dbReference>
<dbReference type="PROSITE" id="PS52039">
    <property type="entry name" value="TOPO_IA_2"/>
    <property type="match status" value="1"/>
</dbReference>